<evidence type="ECO:0000313" key="5">
    <source>
        <dbReference type="Proteomes" id="UP000237423"/>
    </source>
</evidence>
<dbReference type="OrthoDB" id="3212305at2"/>
<evidence type="ECO:0000313" key="2">
    <source>
        <dbReference type="EMBL" id="ASF46265.1"/>
    </source>
</evidence>
<dbReference type="Proteomes" id="UP000197019">
    <property type="component" value="Chromosome"/>
</dbReference>
<reference evidence="2 4" key="1">
    <citation type="submission" date="2017-06" db="EMBL/GenBank/DDBJ databases">
        <title>Genome Sequencing of the methanotroph Methylovulum psychrotolerants str. HV10-M2 isolated from a high-altitude environment.</title>
        <authorList>
            <person name="Mateos-Rivera A."/>
        </authorList>
    </citation>
    <scope>NUCLEOTIDE SEQUENCE [LARGE SCALE GENOMIC DNA]</scope>
    <source>
        <strain evidence="2 4">HV10_M2</strain>
    </source>
</reference>
<dbReference type="AlphaFoldDB" id="A0A1Z4BYA7"/>
<gene>
    <name evidence="3" type="ORF">AADEFJLK_03172</name>
    <name evidence="2" type="ORF">CEK71_09335</name>
</gene>
<feature type="region of interest" description="Disordered" evidence="1">
    <location>
        <begin position="108"/>
        <end position="129"/>
    </location>
</feature>
<dbReference type="EMBL" id="PGFZ01000007">
    <property type="protein sequence ID" value="POZ51209.1"/>
    <property type="molecule type" value="Genomic_DNA"/>
</dbReference>
<evidence type="ECO:0000313" key="3">
    <source>
        <dbReference type="EMBL" id="POZ51209.1"/>
    </source>
</evidence>
<dbReference type="EMBL" id="CP022129">
    <property type="protein sequence ID" value="ASF46265.1"/>
    <property type="molecule type" value="Genomic_DNA"/>
</dbReference>
<name>A0A1Z4BYA7_9GAMM</name>
<reference evidence="3 5" key="2">
    <citation type="submission" date="2017-11" db="EMBL/GenBank/DDBJ databases">
        <title>Draft Genome Sequence of Methylobacter psychrotolerans Sph1T, an Obligate Methanotroph from Low-Temperature Environments.</title>
        <authorList>
            <person name="Oshkin I.Y."/>
            <person name="Miroshnikov K."/>
            <person name="Belova S.E."/>
            <person name="Korzhenkov A."/>
            <person name="Toshchakov S.V."/>
            <person name="Dedysh S.N."/>
        </authorList>
    </citation>
    <scope>NUCLEOTIDE SEQUENCE [LARGE SCALE GENOMIC DNA]</scope>
    <source>
        <strain evidence="3 5">Sph1</strain>
    </source>
</reference>
<keyword evidence="4" id="KW-1185">Reference proteome</keyword>
<sequence length="398" mass="43940">MDKNKNPLKVALHGMDERSYKMMAMYLQGPCKGVAAVVNPPNAEIDIFDADSVTGQRLLRERIDGQAARPLIVLSLNASSIEGAFRIGKPVKTEEMLNALAKARAQLEQTAKAAQPPRSSFTAGTEAPPVAEADKPVLKNYVMETDEQKKTSKHQAAMQLNEKGFGAFIGNVPGIDVNDPRQFARASYNPKEYFQGYVESAYKVSREKNQTRQLNSGWNPLIILPDNDEVWLDVDENQLRAFAGLAINSTLGSKMSVTPLSPDLADAERALDRFHSMDAFLWKVACWASKGRYPSTIDIKQPVYLKSWPNFTRLLVTPHALRIAALLVQGPRTLPDVAEVLNIKPQYVFVFISAACSLGLAAQVRREADVLVQSPEIKPNKNQGLLKRILSTLLGKKA</sequence>
<evidence type="ECO:0000313" key="4">
    <source>
        <dbReference type="Proteomes" id="UP000197019"/>
    </source>
</evidence>
<dbReference type="RefSeq" id="WP_088619138.1">
    <property type="nucleotide sequence ID" value="NZ_CP022129.1"/>
</dbReference>
<dbReference type="KEGG" id="mpsy:CEK71_09335"/>
<dbReference type="Proteomes" id="UP000237423">
    <property type="component" value="Unassembled WGS sequence"/>
</dbReference>
<proteinExistence type="predicted"/>
<accession>A0A1Z4BYA7</accession>
<protein>
    <submittedName>
        <fullName evidence="2">Uncharacterized protein</fullName>
    </submittedName>
</protein>
<evidence type="ECO:0000256" key="1">
    <source>
        <dbReference type="SAM" id="MobiDB-lite"/>
    </source>
</evidence>
<organism evidence="2 4">
    <name type="scientific">Methylovulum psychrotolerans</name>
    <dbReference type="NCBI Taxonomy" id="1704499"/>
    <lineage>
        <taxon>Bacteria</taxon>
        <taxon>Pseudomonadati</taxon>
        <taxon>Pseudomonadota</taxon>
        <taxon>Gammaproteobacteria</taxon>
        <taxon>Methylococcales</taxon>
        <taxon>Methylococcaceae</taxon>
        <taxon>Methylovulum</taxon>
    </lineage>
</organism>